<proteinExistence type="predicted"/>
<dbReference type="EMBL" id="QNUL01000023">
    <property type="protein sequence ID" value="REA58037.1"/>
    <property type="molecule type" value="Genomic_DNA"/>
</dbReference>
<comment type="caution">
    <text evidence="2">The sequence shown here is derived from an EMBL/GenBank/DDBJ whole genome shotgun (WGS) entry which is preliminary data.</text>
</comment>
<keyword evidence="3" id="KW-1185">Reference proteome</keyword>
<dbReference type="Proteomes" id="UP000256373">
    <property type="component" value="Unassembled WGS sequence"/>
</dbReference>
<dbReference type="InterPro" id="IPR036390">
    <property type="entry name" value="WH_DNA-bd_sf"/>
</dbReference>
<dbReference type="InterPro" id="IPR005149">
    <property type="entry name" value="Tscrpt_reg_PadR_N"/>
</dbReference>
<evidence type="ECO:0000313" key="3">
    <source>
        <dbReference type="Proteomes" id="UP000256373"/>
    </source>
</evidence>
<dbReference type="SUPFAM" id="SSF46785">
    <property type="entry name" value="Winged helix' DNA-binding domain"/>
    <property type="match status" value="1"/>
</dbReference>
<dbReference type="OrthoDB" id="982587at2"/>
<dbReference type="PANTHER" id="PTHR33169">
    <property type="entry name" value="PADR-FAMILY TRANSCRIPTIONAL REGULATOR"/>
    <property type="match status" value="1"/>
</dbReference>
<evidence type="ECO:0000313" key="2">
    <source>
        <dbReference type="EMBL" id="REA58037.1"/>
    </source>
</evidence>
<organism evidence="2 3">
    <name type="scientific">Dyadobacter luteus</name>
    <dbReference type="NCBI Taxonomy" id="2259619"/>
    <lineage>
        <taxon>Bacteria</taxon>
        <taxon>Pseudomonadati</taxon>
        <taxon>Bacteroidota</taxon>
        <taxon>Cytophagia</taxon>
        <taxon>Cytophagales</taxon>
        <taxon>Spirosomataceae</taxon>
        <taxon>Dyadobacter</taxon>
    </lineage>
</organism>
<feature type="domain" description="Transcription regulator PadR N-terminal" evidence="1">
    <location>
        <begin position="15"/>
        <end position="90"/>
    </location>
</feature>
<dbReference type="InterPro" id="IPR052509">
    <property type="entry name" value="Metal_resp_DNA-bind_regulator"/>
</dbReference>
<dbReference type="Pfam" id="PF03551">
    <property type="entry name" value="PadR"/>
    <property type="match status" value="1"/>
</dbReference>
<sequence>MKGTYLGEFEEVVLLAVAIRTGDAYGAAVVQEIEQQSERNVNLGAVHTALHRLEEKGLVKSEMGGATSERGGRSKRLYTVTVAGGHALEEIRQVRNRMWNTIPKMSWS</sequence>
<dbReference type="AlphaFoldDB" id="A0A3D8Y944"/>
<name>A0A3D8Y944_9BACT</name>
<dbReference type="InterPro" id="IPR036388">
    <property type="entry name" value="WH-like_DNA-bd_sf"/>
</dbReference>
<dbReference type="PANTHER" id="PTHR33169:SF14">
    <property type="entry name" value="TRANSCRIPTIONAL REGULATOR RV3488"/>
    <property type="match status" value="1"/>
</dbReference>
<gene>
    <name evidence="2" type="ORF">DSL64_21880</name>
</gene>
<dbReference type="Gene3D" id="1.10.10.10">
    <property type="entry name" value="Winged helix-like DNA-binding domain superfamily/Winged helix DNA-binding domain"/>
    <property type="match status" value="1"/>
</dbReference>
<reference evidence="2 3" key="1">
    <citation type="submission" date="2018-07" db="EMBL/GenBank/DDBJ databases">
        <title>Dyadobacter roseus sp. nov., isolated from rose rhizosphere soil.</title>
        <authorList>
            <person name="Chen L."/>
        </authorList>
    </citation>
    <scope>NUCLEOTIDE SEQUENCE [LARGE SCALE GENOMIC DNA]</scope>
    <source>
        <strain evidence="2 3">RS19</strain>
    </source>
</reference>
<accession>A0A3D8Y944</accession>
<protein>
    <submittedName>
        <fullName evidence="2">PadR family transcriptional regulator</fullName>
    </submittedName>
</protein>
<dbReference type="RefSeq" id="WP_115833076.1">
    <property type="nucleotide sequence ID" value="NZ_QNUL01000023.1"/>
</dbReference>
<evidence type="ECO:0000259" key="1">
    <source>
        <dbReference type="Pfam" id="PF03551"/>
    </source>
</evidence>